<name>A0A0A9EUN1_ARUDO</name>
<evidence type="ECO:0000313" key="1">
    <source>
        <dbReference type="EMBL" id="JAD99742.1"/>
    </source>
</evidence>
<protein>
    <submittedName>
        <fullName evidence="1">Uncharacterized protein</fullName>
    </submittedName>
</protein>
<dbReference type="EMBL" id="GBRH01198153">
    <property type="protein sequence ID" value="JAD99742.1"/>
    <property type="molecule type" value="Transcribed_RNA"/>
</dbReference>
<reference evidence="1" key="2">
    <citation type="journal article" date="2015" name="Data Brief">
        <title>Shoot transcriptome of the giant reed, Arundo donax.</title>
        <authorList>
            <person name="Barrero R.A."/>
            <person name="Guerrero F.D."/>
            <person name="Moolhuijzen P."/>
            <person name="Goolsby J.A."/>
            <person name="Tidwell J."/>
            <person name="Bellgard S.E."/>
            <person name="Bellgard M.I."/>
        </authorList>
    </citation>
    <scope>NUCLEOTIDE SEQUENCE</scope>
    <source>
        <tissue evidence="1">Shoot tissue taken approximately 20 cm above the soil surface</tissue>
    </source>
</reference>
<organism evidence="1">
    <name type="scientific">Arundo donax</name>
    <name type="common">Giant reed</name>
    <name type="synonym">Donax arundinaceus</name>
    <dbReference type="NCBI Taxonomy" id="35708"/>
    <lineage>
        <taxon>Eukaryota</taxon>
        <taxon>Viridiplantae</taxon>
        <taxon>Streptophyta</taxon>
        <taxon>Embryophyta</taxon>
        <taxon>Tracheophyta</taxon>
        <taxon>Spermatophyta</taxon>
        <taxon>Magnoliopsida</taxon>
        <taxon>Liliopsida</taxon>
        <taxon>Poales</taxon>
        <taxon>Poaceae</taxon>
        <taxon>PACMAD clade</taxon>
        <taxon>Arundinoideae</taxon>
        <taxon>Arundineae</taxon>
        <taxon>Arundo</taxon>
    </lineage>
</organism>
<reference evidence="1" key="1">
    <citation type="submission" date="2014-09" db="EMBL/GenBank/DDBJ databases">
        <authorList>
            <person name="Magalhaes I.L.F."/>
            <person name="Oliveira U."/>
            <person name="Santos F.R."/>
            <person name="Vidigal T.H.D.A."/>
            <person name="Brescovit A.D."/>
            <person name="Santos A.J."/>
        </authorList>
    </citation>
    <scope>NUCLEOTIDE SEQUENCE</scope>
    <source>
        <tissue evidence="1">Shoot tissue taken approximately 20 cm above the soil surface</tissue>
    </source>
</reference>
<sequence length="30" mass="3315">MVNRSMYNALFRACTGPLICCNPQKDIAAL</sequence>
<accession>A0A0A9EUN1</accession>
<dbReference type="AlphaFoldDB" id="A0A0A9EUN1"/>
<proteinExistence type="predicted"/>